<feature type="compositionally biased region" description="Low complexity" evidence="1">
    <location>
        <begin position="129"/>
        <end position="138"/>
    </location>
</feature>
<name>A0ABQ5SGV9_9CHLO</name>
<feature type="region of interest" description="Disordered" evidence="1">
    <location>
        <begin position="787"/>
        <end position="896"/>
    </location>
</feature>
<evidence type="ECO:0000256" key="1">
    <source>
        <dbReference type="SAM" id="MobiDB-lite"/>
    </source>
</evidence>
<dbReference type="Proteomes" id="UP001165090">
    <property type="component" value="Unassembled WGS sequence"/>
</dbReference>
<keyword evidence="3" id="KW-1185">Reference proteome</keyword>
<feature type="compositionally biased region" description="Low complexity" evidence="1">
    <location>
        <begin position="672"/>
        <end position="696"/>
    </location>
</feature>
<feature type="compositionally biased region" description="Polar residues" evidence="1">
    <location>
        <begin position="800"/>
        <end position="812"/>
    </location>
</feature>
<sequence length="1063" mass="112257">MTRRDGKWLSSLSAPSAVVVAVGNEGADESLMAARTKRPRHENVEVELGVEFAVPCSGNPPVPIPGVVHGGGGGGACGDAGGVLRTPRQTDDSSQRLCGVMIIEGGGVEDAGVGAGGRGSNDGSGNGSGNDDYSASGGTSHGGGGSDGSDGAMVVNVVVPLKSQCSELFLRSEQLATLLPMNGGGDPRVDSGNVVPWVGPGFETLGLKLLAENEKEGEPWQLMDANLCRDTAAGGWWLKGIGSWLNERTVTQGDSLLVMNTVPAATGNGNNNFIHGNGSCRYAMGMSLLRGSHPLTPPPQTMTATTMTAAEMAKPRRVGSASMRAAVRVVIETVRRPRGRPRKSNTRRCAWSEWHRKVGERTAGTTWDGTRMKMLSLSDVRTGCVYLPQRLKSGVFAGALEKRIETMHKASVKLIVCPKGPETSEDGDSGGGGGGGCDGEGSDGGGSSSGDGRGGDGGGGQLEWEVHVKHCGQGVSLEHAWPILHYFKAQVGDILIFQPGRDPGSFFMEMIKKPVEELSVKASYALPPPLPLPAAAVTAAVEEAVVAEEATTGAAEEAPVMAIAEEMEMEMEMATAAAIAAAAGNVRTVAEATGGGQWDMESQAAAAALTTWSACHWGLIAPPSEPMPVFSSLSEGYCTSMLHHIEQQQPLLLPPQQQQLLLQMSLPPLPPQQQLLQQPLTSHQQQEQQCQQEQEGQGAGSVRLALLSGRKRQWRMAPSRHRRRHDEQHEGTIIFNRPYPGVVVKAASVIGWLLGSDPRLGDSAATATDAAIAGTAQSASCRQCTTITEPQPRPAVISEEATTAEENGLKQSSRSDRESDPWVNERNEAANGGCGEAASQRGSQQVLSAGPDGPCTEARAHAAAEVRDVARGPRTNRPPSAPQHLPRDQALSQQQQQWQQPLILELGMGTATLKVPRAVLPMPEYPRMQRRRAAAITPHPQPPKPLRPTTNQNLNLSADVDVNDDIDIYCLEVGATDPVPMLRPMGPSRGPRFSQSSESIDFLHVLADVAICLAEGGGSPDAFRPASLQPVTQDAWVTGSDVTGFWRTGFGMDQALAGEGHRR</sequence>
<reference evidence="2 3" key="1">
    <citation type="journal article" date="2023" name="IScience">
        <title>Expanded male sex-determining region conserved during the evolution of homothallism in the green alga Volvox.</title>
        <authorList>
            <person name="Yamamoto K."/>
            <person name="Matsuzaki R."/>
            <person name="Mahakham W."/>
            <person name="Heman W."/>
            <person name="Sekimoto H."/>
            <person name="Kawachi M."/>
            <person name="Minakuchi Y."/>
            <person name="Toyoda A."/>
            <person name="Nozaki H."/>
        </authorList>
    </citation>
    <scope>NUCLEOTIDE SEQUENCE [LARGE SCALE GENOMIC DNA]</scope>
    <source>
        <strain evidence="2 3">NIES-4468</strain>
    </source>
</reference>
<feature type="region of interest" description="Disordered" evidence="1">
    <location>
        <begin position="110"/>
        <end position="147"/>
    </location>
</feature>
<feature type="region of interest" description="Disordered" evidence="1">
    <location>
        <begin position="672"/>
        <end position="699"/>
    </location>
</feature>
<feature type="compositionally biased region" description="Gly residues" evidence="1">
    <location>
        <begin position="429"/>
        <end position="461"/>
    </location>
</feature>
<evidence type="ECO:0000313" key="2">
    <source>
        <dbReference type="EMBL" id="GLI68421.1"/>
    </source>
</evidence>
<comment type="caution">
    <text evidence="2">The sequence shown here is derived from an EMBL/GenBank/DDBJ whole genome shotgun (WGS) entry which is preliminary data.</text>
</comment>
<feature type="region of interest" description="Disordered" evidence="1">
    <location>
        <begin position="418"/>
        <end position="461"/>
    </location>
</feature>
<accession>A0ABQ5SGV9</accession>
<proteinExistence type="predicted"/>
<evidence type="ECO:0000313" key="3">
    <source>
        <dbReference type="Proteomes" id="UP001165090"/>
    </source>
</evidence>
<feature type="compositionally biased region" description="Basic and acidic residues" evidence="1">
    <location>
        <begin position="858"/>
        <end position="871"/>
    </location>
</feature>
<dbReference type="EMBL" id="BSDZ01000079">
    <property type="protein sequence ID" value="GLI68421.1"/>
    <property type="molecule type" value="Genomic_DNA"/>
</dbReference>
<feature type="compositionally biased region" description="Basic and acidic residues" evidence="1">
    <location>
        <begin position="813"/>
        <end position="828"/>
    </location>
</feature>
<feature type="compositionally biased region" description="Gly residues" evidence="1">
    <location>
        <begin position="110"/>
        <end position="128"/>
    </location>
</feature>
<feature type="non-terminal residue" evidence="2">
    <location>
        <position position="1063"/>
    </location>
</feature>
<protein>
    <submittedName>
        <fullName evidence="2">Uncharacterized protein</fullName>
    </submittedName>
</protein>
<organism evidence="2 3">
    <name type="scientific">Volvox africanus</name>
    <dbReference type="NCBI Taxonomy" id="51714"/>
    <lineage>
        <taxon>Eukaryota</taxon>
        <taxon>Viridiplantae</taxon>
        <taxon>Chlorophyta</taxon>
        <taxon>core chlorophytes</taxon>
        <taxon>Chlorophyceae</taxon>
        <taxon>CS clade</taxon>
        <taxon>Chlamydomonadales</taxon>
        <taxon>Volvocaceae</taxon>
        <taxon>Volvox</taxon>
    </lineage>
</organism>
<gene>
    <name evidence="2" type="ORF">VaNZ11_012816</name>
</gene>